<organism evidence="11 12">
    <name type="scientific">Streptomyces carminius</name>
    <dbReference type="NCBI Taxonomy" id="2665496"/>
    <lineage>
        <taxon>Bacteria</taxon>
        <taxon>Bacillati</taxon>
        <taxon>Actinomycetota</taxon>
        <taxon>Actinomycetes</taxon>
        <taxon>Kitasatosporales</taxon>
        <taxon>Streptomycetaceae</taxon>
        <taxon>Streptomyces</taxon>
    </lineage>
</organism>
<feature type="transmembrane region" description="Helical" evidence="9">
    <location>
        <begin position="263"/>
        <end position="282"/>
    </location>
</feature>
<dbReference type="GO" id="GO:0046677">
    <property type="term" value="P:response to antibiotic"/>
    <property type="evidence" value="ECO:0007669"/>
    <property type="project" value="UniProtKB-KW"/>
</dbReference>
<evidence type="ECO:0000259" key="10">
    <source>
        <dbReference type="PROSITE" id="PS50850"/>
    </source>
</evidence>
<evidence type="ECO:0000256" key="3">
    <source>
        <dbReference type="ARBA" id="ARBA00022475"/>
    </source>
</evidence>
<comment type="subcellular location">
    <subcellularLocation>
        <location evidence="1">Cell membrane</location>
        <topology evidence="1">Multi-pass membrane protein</topology>
    </subcellularLocation>
</comment>
<evidence type="ECO:0000313" key="11">
    <source>
        <dbReference type="EMBL" id="PJE95990.1"/>
    </source>
</evidence>
<feature type="transmembrane region" description="Helical" evidence="9">
    <location>
        <begin position="226"/>
        <end position="251"/>
    </location>
</feature>
<feature type="transmembrane region" description="Helical" evidence="9">
    <location>
        <begin position="394"/>
        <end position="414"/>
    </location>
</feature>
<dbReference type="RefSeq" id="WP_100203176.1">
    <property type="nucleotide sequence ID" value="NZ_PGGW01000060.1"/>
</dbReference>
<evidence type="ECO:0000313" key="12">
    <source>
        <dbReference type="Proteomes" id="UP000230407"/>
    </source>
</evidence>
<keyword evidence="7" id="KW-0046">Antibiotic resistance</keyword>
<name>A0A2M8LVL0_9ACTN</name>
<evidence type="ECO:0000256" key="4">
    <source>
        <dbReference type="ARBA" id="ARBA00022692"/>
    </source>
</evidence>
<evidence type="ECO:0000256" key="6">
    <source>
        <dbReference type="ARBA" id="ARBA00023136"/>
    </source>
</evidence>
<feature type="transmembrane region" description="Helical" evidence="9">
    <location>
        <begin position="40"/>
        <end position="61"/>
    </location>
</feature>
<feature type="transmembrane region" description="Helical" evidence="9">
    <location>
        <begin position="364"/>
        <end position="382"/>
    </location>
</feature>
<dbReference type="AlphaFoldDB" id="A0A2M8LVL0"/>
<dbReference type="GO" id="GO:0005886">
    <property type="term" value="C:plasma membrane"/>
    <property type="evidence" value="ECO:0007669"/>
    <property type="project" value="UniProtKB-SubCell"/>
</dbReference>
<dbReference type="InterPro" id="IPR011701">
    <property type="entry name" value="MFS"/>
</dbReference>
<dbReference type="InterPro" id="IPR036259">
    <property type="entry name" value="MFS_trans_sf"/>
</dbReference>
<evidence type="ECO:0000256" key="5">
    <source>
        <dbReference type="ARBA" id="ARBA00022989"/>
    </source>
</evidence>
<gene>
    <name evidence="11" type="ORF">CUT44_19495</name>
</gene>
<feature type="transmembrane region" description="Helical" evidence="9">
    <location>
        <begin position="426"/>
        <end position="446"/>
    </location>
</feature>
<feature type="transmembrane region" description="Helical" evidence="9">
    <location>
        <begin position="303"/>
        <end position="324"/>
    </location>
</feature>
<dbReference type="PANTHER" id="PTHR42718">
    <property type="entry name" value="MAJOR FACILITATOR SUPERFAMILY MULTIDRUG TRANSPORTER MFSC"/>
    <property type="match status" value="1"/>
</dbReference>
<dbReference type="InterPro" id="IPR020846">
    <property type="entry name" value="MFS_dom"/>
</dbReference>
<dbReference type="PROSITE" id="PS50850">
    <property type="entry name" value="MFS"/>
    <property type="match status" value="1"/>
</dbReference>
<accession>A0A2M8LVL0</accession>
<feature type="transmembrane region" description="Helical" evidence="9">
    <location>
        <begin position="134"/>
        <end position="155"/>
    </location>
</feature>
<keyword evidence="4 9" id="KW-0812">Transmembrane</keyword>
<protein>
    <submittedName>
        <fullName evidence="11">MFS transporter</fullName>
    </submittedName>
</protein>
<feature type="transmembrane region" description="Helical" evidence="9">
    <location>
        <begin position="196"/>
        <end position="214"/>
    </location>
</feature>
<evidence type="ECO:0000256" key="9">
    <source>
        <dbReference type="SAM" id="Phobius"/>
    </source>
</evidence>
<sequence>MRSSLTGTDETEEEAGEERAERSEASGPVPVAPHGRRRALALLAGTQFLLILDTAVVNVAAPAMGRELGISPAGLSWVANAYLVSFGGLLLVCGRAADLVGHRGLFTTGLGVLAGASLPGALAGGTPLLITARAAQGAGAAMTAAAALALLLALFPDGPERHRALGVFAATAGAGGAAGTVLGGVLTDWFGWESVFVLNALAAPVLAALALRLLPPGGAARRDGRGFGGGLGLTGAVSVTAGLALSAYALVDAGEAGRLTPGALAAGAGAAVALAVFALSEWRAAVPLLPAEVLDRPGLRSANVLAGLWQAALFPMFFLVSLYLQEVLGQAPAMGGLGLLPLSLTVVAVAPCTGRLIGRFGPRAVMCAGFVLVATGMAWLSALSAPGSFAGDVLLPSLLLGVALPLVSVTTNAAATAGVRPEAAGLAAGLVSTSLQFGSVIGLAVLSGVAAVRTEAAAGAGAAGDAALTAGFGAAFLVGTLVAAVGALLALRVRNGTAGQRNDHGEVIP</sequence>
<feature type="transmembrane region" description="Helical" evidence="9">
    <location>
        <begin position="104"/>
        <end position="122"/>
    </location>
</feature>
<feature type="transmembrane region" description="Helical" evidence="9">
    <location>
        <begin position="336"/>
        <end position="357"/>
    </location>
</feature>
<feature type="region of interest" description="Disordered" evidence="8">
    <location>
        <begin position="1"/>
        <end position="32"/>
    </location>
</feature>
<dbReference type="SUPFAM" id="SSF103473">
    <property type="entry name" value="MFS general substrate transporter"/>
    <property type="match status" value="1"/>
</dbReference>
<feature type="transmembrane region" description="Helical" evidence="9">
    <location>
        <begin position="466"/>
        <end position="491"/>
    </location>
</feature>
<keyword evidence="12" id="KW-1185">Reference proteome</keyword>
<dbReference type="Proteomes" id="UP000230407">
    <property type="component" value="Unassembled WGS sequence"/>
</dbReference>
<feature type="transmembrane region" description="Helical" evidence="9">
    <location>
        <begin position="167"/>
        <end position="190"/>
    </location>
</feature>
<comment type="caution">
    <text evidence="11">The sequence shown here is derived from an EMBL/GenBank/DDBJ whole genome shotgun (WGS) entry which is preliminary data.</text>
</comment>
<evidence type="ECO:0000256" key="1">
    <source>
        <dbReference type="ARBA" id="ARBA00004651"/>
    </source>
</evidence>
<dbReference type="Gene3D" id="1.20.1720.10">
    <property type="entry name" value="Multidrug resistance protein D"/>
    <property type="match status" value="1"/>
</dbReference>
<dbReference type="GO" id="GO:0022857">
    <property type="term" value="F:transmembrane transporter activity"/>
    <property type="evidence" value="ECO:0007669"/>
    <property type="project" value="InterPro"/>
</dbReference>
<keyword evidence="2" id="KW-0813">Transport</keyword>
<dbReference type="PANTHER" id="PTHR42718:SF46">
    <property type="entry name" value="BLR6921 PROTEIN"/>
    <property type="match status" value="1"/>
</dbReference>
<dbReference type="Gene3D" id="1.20.1250.20">
    <property type="entry name" value="MFS general substrate transporter like domains"/>
    <property type="match status" value="1"/>
</dbReference>
<feature type="domain" description="Major facilitator superfamily (MFS) profile" evidence="10">
    <location>
        <begin position="39"/>
        <end position="498"/>
    </location>
</feature>
<dbReference type="Pfam" id="PF07690">
    <property type="entry name" value="MFS_1"/>
    <property type="match status" value="1"/>
</dbReference>
<dbReference type="EMBL" id="PGGW01000060">
    <property type="protein sequence ID" value="PJE95990.1"/>
    <property type="molecule type" value="Genomic_DNA"/>
</dbReference>
<feature type="transmembrane region" description="Helical" evidence="9">
    <location>
        <begin position="73"/>
        <end position="92"/>
    </location>
</feature>
<keyword evidence="5 9" id="KW-1133">Transmembrane helix</keyword>
<evidence type="ECO:0000256" key="8">
    <source>
        <dbReference type="SAM" id="MobiDB-lite"/>
    </source>
</evidence>
<proteinExistence type="predicted"/>
<evidence type="ECO:0000256" key="7">
    <source>
        <dbReference type="ARBA" id="ARBA00023251"/>
    </source>
</evidence>
<keyword evidence="3" id="KW-1003">Cell membrane</keyword>
<reference evidence="11 12" key="1">
    <citation type="submission" date="2017-11" db="EMBL/GenBank/DDBJ databases">
        <title>Streptomyces carmine sp. nov., a novel actinomycete isolated from Sophora alopecuroides in Xinjiang, China.</title>
        <authorList>
            <person name="Wang Y."/>
            <person name="Luo X."/>
            <person name="Wan C."/>
            <person name="Zhang L."/>
        </authorList>
    </citation>
    <scope>NUCLEOTIDE SEQUENCE [LARGE SCALE GENOMIC DNA]</scope>
    <source>
        <strain evidence="11 12">TRM SA0054</strain>
    </source>
</reference>
<keyword evidence="6 9" id="KW-0472">Membrane</keyword>
<evidence type="ECO:0000256" key="2">
    <source>
        <dbReference type="ARBA" id="ARBA00022448"/>
    </source>
</evidence>